<dbReference type="EMBL" id="JAULSU010000002">
    <property type="protein sequence ID" value="KAK0627686.1"/>
    <property type="molecule type" value="Genomic_DNA"/>
</dbReference>
<evidence type="ECO:0000256" key="1">
    <source>
        <dbReference type="SAM" id="MobiDB-lite"/>
    </source>
</evidence>
<name>A0AA39X5U2_9PEZI</name>
<feature type="compositionally biased region" description="Polar residues" evidence="1">
    <location>
        <begin position="1"/>
        <end position="22"/>
    </location>
</feature>
<evidence type="ECO:0000313" key="2">
    <source>
        <dbReference type="EMBL" id="KAK0627686.1"/>
    </source>
</evidence>
<proteinExistence type="predicted"/>
<sequence>MSSKNKNLPSPGLSSSTDSNPGPTRPVPVRAVRQSYNSNYSDKPLPNPSPERPGTSGTEAELEAQLRRMAEELEHAKRAKRLYRARKATATARANRHEAKAHFGQSFQHFGLGVKMSWAVFSGIPVYLREKHKLRGEEDKGYDMTLDRTQSVVERSRSILLDRGPSKKGKLTLMDKGPRESREEGLPPVGESKGR</sequence>
<comment type="caution">
    <text evidence="2">The sequence shown here is derived from an EMBL/GenBank/DDBJ whole genome shotgun (WGS) entry which is preliminary data.</text>
</comment>
<keyword evidence="3" id="KW-1185">Reference proteome</keyword>
<dbReference type="Proteomes" id="UP001175000">
    <property type="component" value="Unassembled WGS sequence"/>
</dbReference>
<accession>A0AA39X5U2</accession>
<feature type="region of interest" description="Disordered" evidence="1">
    <location>
        <begin position="1"/>
        <end position="60"/>
    </location>
</feature>
<dbReference type="AlphaFoldDB" id="A0AA39X5U2"/>
<gene>
    <name evidence="2" type="ORF">B0T14DRAFT_563469</name>
</gene>
<organism evidence="2 3">
    <name type="scientific">Immersiella caudata</name>
    <dbReference type="NCBI Taxonomy" id="314043"/>
    <lineage>
        <taxon>Eukaryota</taxon>
        <taxon>Fungi</taxon>
        <taxon>Dikarya</taxon>
        <taxon>Ascomycota</taxon>
        <taxon>Pezizomycotina</taxon>
        <taxon>Sordariomycetes</taxon>
        <taxon>Sordariomycetidae</taxon>
        <taxon>Sordariales</taxon>
        <taxon>Lasiosphaeriaceae</taxon>
        <taxon>Immersiella</taxon>
    </lineage>
</organism>
<protein>
    <submittedName>
        <fullName evidence="2">Uncharacterized protein</fullName>
    </submittedName>
</protein>
<reference evidence="2" key="1">
    <citation type="submission" date="2023-06" db="EMBL/GenBank/DDBJ databases">
        <title>Genome-scale phylogeny and comparative genomics of the fungal order Sordariales.</title>
        <authorList>
            <consortium name="Lawrence Berkeley National Laboratory"/>
            <person name="Hensen N."/>
            <person name="Bonometti L."/>
            <person name="Westerberg I."/>
            <person name="Brannstrom I.O."/>
            <person name="Guillou S."/>
            <person name="Cros-Aarteil S."/>
            <person name="Calhoun S."/>
            <person name="Haridas S."/>
            <person name="Kuo A."/>
            <person name="Mondo S."/>
            <person name="Pangilinan J."/>
            <person name="Riley R."/>
            <person name="Labutti K."/>
            <person name="Andreopoulos B."/>
            <person name="Lipzen A."/>
            <person name="Chen C."/>
            <person name="Yanf M."/>
            <person name="Daum C."/>
            <person name="Ng V."/>
            <person name="Clum A."/>
            <person name="Steindorff A."/>
            <person name="Ohm R."/>
            <person name="Martin F."/>
            <person name="Silar P."/>
            <person name="Natvig D."/>
            <person name="Lalanne C."/>
            <person name="Gautier V."/>
            <person name="Ament-Velasquez S.L."/>
            <person name="Kruys A."/>
            <person name="Hutchinson M.I."/>
            <person name="Powell A.J."/>
            <person name="Barry K."/>
            <person name="Miller A.N."/>
            <person name="Grigoriev I.V."/>
            <person name="Debuchy R."/>
            <person name="Gladieux P."/>
            <person name="Thoren M.H."/>
            <person name="Johannesson H."/>
        </authorList>
    </citation>
    <scope>NUCLEOTIDE SEQUENCE</scope>
    <source>
        <strain evidence="2">CBS 606.72</strain>
    </source>
</reference>
<feature type="region of interest" description="Disordered" evidence="1">
    <location>
        <begin position="155"/>
        <end position="195"/>
    </location>
</feature>
<feature type="compositionally biased region" description="Basic and acidic residues" evidence="1">
    <location>
        <begin position="176"/>
        <end position="185"/>
    </location>
</feature>
<evidence type="ECO:0000313" key="3">
    <source>
        <dbReference type="Proteomes" id="UP001175000"/>
    </source>
</evidence>